<dbReference type="EMBL" id="CP011213">
    <property type="protein sequence ID" value="AKM82772.1"/>
    <property type="molecule type" value="Genomic_DNA"/>
</dbReference>
<comment type="function">
    <text evidence="6">Forms membrane-associated dynamic filaments that are essential for cell shape determination. Acts by regulating cell wall synthesis and cell elongation, and thus cell shape. A feedback loop between cell geometry and MreB localization may maintain elongated cell shape by targeting cell wall growth to regions of negative cell wall curvature.</text>
</comment>
<feature type="binding site" evidence="6">
    <location>
        <begin position="156"/>
        <end position="158"/>
    </location>
    <ligand>
        <name>ATP</name>
        <dbReference type="ChEBI" id="CHEBI:30616"/>
    </ligand>
</feature>
<sequence length="335" mass="35116">MILRRLGIDLGTTNVLIYVPDKGIVINEPCVVGLDASDNKVMSIGNEAKEMLGRTPESIIAAHPLKEGVIANFQITKAMLKYFINKLGGRVRIFKPEVMVAIPAGVTSTEKRAVVDACIAAGAKNAYVIKEPIAAALGAGIPIAAASGNMIIDIGGGTSEIAVIALGDIVASSSVRVGGNKMDQAIASFIRKKYNLVIGESTAENIKIKIGSALPLKKELTMEVSGCNTITGLPESVMVSSSDVVIGIREVLTEIIAAVKQVLQHTPPELASDIMDKGVVMTGGGSQLRSLDKMLTKVIGVPCQTAEDPVLCVAKGTGIAVENLESFKKSVLWAR</sequence>
<proteinExistence type="inferred from homology"/>
<comment type="similarity">
    <text evidence="5 6">Belongs to the FtsA/MreB family.</text>
</comment>
<organism evidence="7 8">
    <name type="scientific">Berkelbacteria bacterium GW2011_GWE1_39_12</name>
    <dbReference type="NCBI Taxonomy" id="1618337"/>
    <lineage>
        <taxon>Bacteria</taxon>
        <taxon>Candidatus Berkelbacteria</taxon>
    </lineage>
</organism>
<evidence type="ECO:0000256" key="2">
    <source>
        <dbReference type="ARBA" id="ARBA00022741"/>
    </source>
</evidence>
<reference evidence="7 8" key="1">
    <citation type="journal article" date="2015" name="Nature">
        <title>rRNA introns, odd ribosomes, and small enigmatic genomes across a large radiation of phyla.</title>
        <authorList>
            <person name="Brown C.T."/>
            <person name="Hug L.A."/>
            <person name="Thomas B.C."/>
            <person name="Sharon I."/>
            <person name="Castelle C.J."/>
            <person name="Singh A."/>
            <person name="Wilkins M.J."/>
            <person name="Williams K.H."/>
            <person name="Banfield J.F."/>
        </authorList>
    </citation>
    <scope>NUCLEOTIDE SEQUENCE [LARGE SCALE GENOMIC DNA]</scope>
</reference>
<evidence type="ECO:0000313" key="8">
    <source>
        <dbReference type="Proteomes" id="UP000035648"/>
    </source>
</evidence>
<dbReference type="NCBIfam" id="NF010539">
    <property type="entry name" value="PRK13927.1"/>
    <property type="match status" value="1"/>
</dbReference>
<dbReference type="PRINTS" id="PR01652">
    <property type="entry name" value="SHAPEPROTEIN"/>
</dbReference>
<comment type="subcellular location">
    <subcellularLocation>
        <location evidence="6">Cytoplasm</location>
    </subcellularLocation>
    <text evidence="6">Membrane-associated.</text>
</comment>
<gene>
    <name evidence="6" type="primary">mreB</name>
    <name evidence="7" type="ORF">UT28_C0001G0998</name>
</gene>
<dbReference type="PANTHER" id="PTHR42749">
    <property type="entry name" value="CELL SHAPE-DETERMINING PROTEIN MREB"/>
    <property type="match status" value="1"/>
</dbReference>
<evidence type="ECO:0000256" key="3">
    <source>
        <dbReference type="ARBA" id="ARBA00022840"/>
    </source>
</evidence>
<dbReference type="NCBIfam" id="TIGR00904">
    <property type="entry name" value="mreB"/>
    <property type="match status" value="1"/>
</dbReference>
<evidence type="ECO:0000256" key="6">
    <source>
        <dbReference type="HAMAP-Rule" id="MF_02207"/>
    </source>
</evidence>
<evidence type="ECO:0000313" key="7">
    <source>
        <dbReference type="EMBL" id="AKM82772.1"/>
    </source>
</evidence>
<dbReference type="InterPro" id="IPR043129">
    <property type="entry name" value="ATPase_NBD"/>
</dbReference>
<dbReference type="PATRIC" id="fig|1618337.4.peg.986"/>
<dbReference type="GO" id="GO:0000902">
    <property type="term" value="P:cell morphogenesis"/>
    <property type="evidence" value="ECO:0007669"/>
    <property type="project" value="InterPro"/>
</dbReference>
<dbReference type="PANTHER" id="PTHR42749:SF1">
    <property type="entry name" value="CELL SHAPE-DETERMINING PROTEIN MREB"/>
    <property type="match status" value="1"/>
</dbReference>
<keyword evidence="4 6" id="KW-0133">Cell shape</keyword>
<evidence type="ECO:0000256" key="1">
    <source>
        <dbReference type="ARBA" id="ARBA00022490"/>
    </source>
</evidence>
<dbReference type="AlphaFoldDB" id="A0A0G4B719"/>
<dbReference type="Proteomes" id="UP000035648">
    <property type="component" value="Chromosome"/>
</dbReference>
<dbReference type="CDD" id="cd10225">
    <property type="entry name" value="ASKHA_NBD_MreB-like"/>
    <property type="match status" value="1"/>
</dbReference>
<protein>
    <recommendedName>
        <fullName evidence="6">Cell shape-determining protein MreB</fullName>
    </recommendedName>
</protein>
<dbReference type="GO" id="GO:0008360">
    <property type="term" value="P:regulation of cell shape"/>
    <property type="evidence" value="ECO:0007669"/>
    <property type="project" value="UniProtKB-UniRule"/>
</dbReference>
<dbReference type="InterPro" id="IPR004753">
    <property type="entry name" value="MreB"/>
</dbReference>
<evidence type="ECO:0000256" key="4">
    <source>
        <dbReference type="ARBA" id="ARBA00022960"/>
    </source>
</evidence>
<dbReference type="GO" id="GO:0005737">
    <property type="term" value="C:cytoplasm"/>
    <property type="evidence" value="ECO:0007669"/>
    <property type="project" value="UniProtKB-SubCell"/>
</dbReference>
<dbReference type="Gene3D" id="3.30.420.40">
    <property type="match status" value="2"/>
</dbReference>
<keyword evidence="3 6" id="KW-0067">ATP-binding</keyword>
<dbReference type="GO" id="GO:0005524">
    <property type="term" value="F:ATP binding"/>
    <property type="evidence" value="ECO:0007669"/>
    <property type="project" value="UniProtKB-KW"/>
</dbReference>
<dbReference type="HAMAP" id="MF_02207">
    <property type="entry name" value="MreB"/>
    <property type="match status" value="1"/>
</dbReference>
<comment type="caution">
    <text evidence="6">Lacks conserved residue(s) required for the propagation of feature annotation.</text>
</comment>
<accession>A0A0G4B719</accession>
<dbReference type="STRING" id="1618337.UT28_C0001G0998"/>
<feature type="binding site" evidence="6">
    <location>
        <begin position="204"/>
        <end position="207"/>
    </location>
    <ligand>
        <name>ATP</name>
        <dbReference type="ChEBI" id="CHEBI:30616"/>
    </ligand>
</feature>
<dbReference type="InterPro" id="IPR056546">
    <property type="entry name" value="MreB_MamK-like"/>
</dbReference>
<dbReference type="KEGG" id="bbgw:UT28_C0001G0998"/>
<dbReference type="Pfam" id="PF06723">
    <property type="entry name" value="MreB_Mbl"/>
    <property type="match status" value="1"/>
</dbReference>
<comment type="subunit">
    <text evidence="6">Forms polymers.</text>
</comment>
<keyword evidence="1 6" id="KW-0963">Cytoplasm</keyword>
<keyword evidence="2 6" id="KW-0547">Nucleotide-binding</keyword>
<name>A0A0G4B719_9BACT</name>
<evidence type="ECO:0000256" key="5">
    <source>
        <dbReference type="ARBA" id="ARBA00023458"/>
    </source>
</evidence>
<dbReference type="SUPFAM" id="SSF53067">
    <property type="entry name" value="Actin-like ATPase domain"/>
    <property type="match status" value="2"/>
</dbReference>